<feature type="binding site" evidence="5">
    <location>
        <begin position="163"/>
        <end position="167"/>
    </location>
    <ligand>
        <name>ATP</name>
        <dbReference type="ChEBI" id="CHEBI:30616"/>
    </ligand>
</feature>
<comment type="caution">
    <text evidence="8">The sequence shown here is derived from an EMBL/GenBank/DDBJ whole genome shotgun (WGS) entry which is preliminary data.</text>
</comment>
<evidence type="ECO:0000259" key="7">
    <source>
        <dbReference type="PROSITE" id="PS51510"/>
    </source>
</evidence>
<evidence type="ECO:0000256" key="5">
    <source>
        <dbReference type="PROSITE-ProRule" id="PRU00843"/>
    </source>
</evidence>
<comment type="similarity">
    <text evidence="5 6">Belongs to the ATP:guanido phosphotransferase family.</text>
</comment>
<evidence type="ECO:0000313" key="9">
    <source>
        <dbReference type="Proteomes" id="UP000824260"/>
    </source>
</evidence>
<dbReference type="AlphaFoldDB" id="A0A9D0ZMT4"/>
<dbReference type="PROSITE" id="PS00112">
    <property type="entry name" value="PHOSPHAGEN_KINASE"/>
    <property type="match status" value="1"/>
</dbReference>
<feature type="domain" description="Phosphagen kinase C-terminal" evidence="7">
    <location>
        <begin position="12"/>
        <end position="241"/>
    </location>
</feature>
<keyword evidence="4 5" id="KW-0067">ATP-binding</keyword>
<dbReference type="PANTHER" id="PTHR11547:SF38">
    <property type="entry name" value="ARGININE KINASE 1-RELATED"/>
    <property type="match status" value="1"/>
</dbReference>
<dbReference type="GO" id="GO:0046314">
    <property type="term" value="P:phosphocreatine biosynthetic process"/>
    <property type="evidence" value="ECO:0007669"/>
    <property type="project" value="InterPro"/>
</dbReference>
<accession>A0A9D0ZMT4</accession>
<dbReference type="Pfam" id="PF00217">
    <property type="entry name" value="ATP-gua_Ptrans"/>
    <property type="match status" value="1"/>
</dbReference>
<evidence type="ECO:0000256" key="4">
    <source>
        <dbReference type="ARBA" id="ARBA00022840"/>
    </source>
</evidence>
<dbReference type="InterPro" id="IPR022415">
    <property type="entry name" value="ATP-guanido_PTrfase_AS"/>
</dbReference>
<dbReference type="InterPro" id="IPR022414">
    <property type="entry name" value="ATP-guanido_PTrfase_cat"/>
</dbReference>
<feature type="binding site" evidence="5">
    <location>
        <begin position="194"/>
        <end position="199"/>
    </location>
    <ligand>
        <name>ATP</name>
        <dbReference type="ChEBI" id="CHEBI:30616"/>
    </ligand>
</feature>
<dbReference type="PANTHER" id="PTHR11547">
    <property type="entry name" value="ARGININE OR CREATINE KINASE"/>
    <property type="match status" value="1"/>
</dbReference>
<dbReference type="InterPro" id="IPR000749">
    <property type="entry name" value="ATP-guanido_PTrfase"/>
</dbReference>
<evidence type="ECO:0000256" key="2">
    <source>
        <dbReference type="ARBA" id="ARBA00022741"/>
    </source>
</evidence>
<dbReference type="Proteomes" id="UP000824260">
    <property type="component" value="Unassembled WGS sequence"/>
</dbReference>
<sequence length="341" mass="38059">MADYVQAPEQDVVISSRVRLARNYQDLPFSPKLTREAAEEVVSRAHEAMKQSPEGEAFTLLRVNDLGDDERRRLVEHHLISYDLLKYPQRSAALISSGETVSVMLNEEDHLRIQGLLPGMQLERSAQLAFTADDALGAQSVYAFDPQWGYLTSCPTNVGTGMRASAMLHLPAISENGQIGVIMQAVAKLGLTVRGLYGEGSEAQGNLYQLSNQVTLGRSEDDVIRSLQAATEQIVGHERAMRERSEKEDMYALQDRLLRSWGETVNARLMSAKEWMRRYSDIRYAASMGYLHAPLRALDCLMMDLQPGSLAVKAGKLIGEREGEILRARLLREQLLQLVAN</sequence>
<dbReference type="GO" id="GO:0004111">
    <property type="term" value="F:creatine kinase activity"/>
    <property type="evidence" value="ECO:0007669"/>
    <property type="project" value="InterPro"/>
</dbReference>
<dbReference type="GO" id="GO:0005615">
    <property type="term" value="C:extracellular space"/>
    <property type="evidence" value="ECO:0007669"/>
    <property type="project" value="TreeGrafter"/>
</dbReference>
<dbReference type="InterPro" id="IPR023660">
    <property type="entry name" value="Arg_Kinase"/>
</dbReference>
<proteinExistence type="inferred from homology"/>
<keyword evidence="2 5" id="KW-0547">Nucleotide-binding</keyword>
<dbReference type="EMBL" id="DVFZ01000085">
    <property type="protein sequence ID" value="HIQ83139.1"/>
    <property type="molecule type" value="Genomic_DNA"/>
</dbReference>
<protein>
    <submittedName>
        <fullName evidence="8">Protein arginine kinase</fullName>
    </submittedName>
</protein>
<dbReference type="InterPro" id="IPR014746">
    <property type="entry name" value="Gln_synth/guanido_kin_cat_dom"/>
</dbReference>
<keyword evidence="1 5" id="KW-0808">Transferase</keyword>
<gene>
    <name evidence="8" type="ORF">IAA52_08550</name>
</gene>
<dbReference type="CDD" id="cd07930">
    <property type="entry name" value="bacterial_phosphagen_kinase"/>
    <property type="match status" value="1"/>
</dbReference>
<dbReference type="GO" id="GO:0005524">
    <property type="term" value="F:ATP binding"/>
    <property type="evidence" value="ECO:0007669"/>
    <property type="project" value="UniProtKB-UniRule"/>
</dbReference>
<feature type="binding site" evidence="5">
    <location>
        <position position="78"/>
    </location>
    <ligand>
        <name>ATP</name>
        <dbReference type="ChEBI" id="CHEBI:30616"/>
    </ligand>
</feature>
<dbReference type="PROSITE" id="PS51510">
    <property type="entry name" value="PHOSPHAGEN_KINASE_C"/>
    <property type="match status" value="1"/>
</dbReference>
<keyword evidence="3 5" id="KW-0418">Kinase</keyword>
<evidence type="ECO:0000256" key="6">
    <source>
        <dbReference type="RuleBase" id="RU000505"/>
    </source>
</evidence>
<evidence type="ECO:0000313" key="8">
    <source>
        <dbReference type="EMBL" id="HIQ83139.1"/>
    </source>
</evidence>
<name>A0A9D0ZMT4_9FIRM</name>
<dbReference type="Gene3D" id="3.30.590.10">
    <property type="entry name" value="Glutamine synthetase/guanido kinase, catalytic domain"/>
    <property type="match status" value="1"/>
</dbReference>
<reference evidence="8" key="1">
    <citation type="submission" date="2020-10" db="EMBL/GenBank/DDBJ databases">
        <authorList>
            <person name="Gilroy R."/>
        </authorList>
    </citation>
    <scope>NUCLEOTIDE SEQUENCE</scope>
    <source>
        <strain evidence="8">ChiSjej6B24-2974</strain>
    </source>
</reference>
<feature type="binding site" evidence="5">
    <location>
        <begin position="15"/>
        <end position="19"/>
    </location>
    <ligand>
        <name>ATP</name>
        <dbReference type="ChEBI" id="CHEBI:30616"/>
    </ligand>
</feature>
<feature type="binding site" evidence="5">
    <location>
        <position position="112"/>
    </location>
    <ligand>
        <name>ATP</name>
        <dbReference type="ChEBI" id="CHEBI:30616"/>
    </ligand>
</feature>
<reference evidence="8" key="2">
    <citation type="journal article" date="2021" name="PeerJ">
        <title>Extensive microbial diversity within the chicken gut microbiome revealed by metagenomics and culture.</title>
        <authorList>
            <person name="Gilroy R."/>
            <person name="Ravi A."/>
            <person name="Getino M."/>
            <person name="Pursley I."/>
            <person name="Horton D.L."/>
            <person name="Alikhan N.F."/>
            <person name="Baker D."/>
            <person name="Gharbi K."/>
            <person name="Hall N."/>
            <person name="Watson M."/>
            <person name="Adriaenssens E.M."/>
            <person name="Foster-Nyarko E."/>
            <person name="Jarju S."/>
            <person name="Secka A."/>
            <person name="Antonio M."/>
            <person name="Oren A."/>
            <person name="Chaudhuri R.R."/>
            <person name="La Ragione R."/>
            <person name="Hildebrand F."/>
            <person name="Pallen M.J."/>
        </authorList>
    </citation>
    <scope>NUCLEOTIDE SEQUENCE</scope>
    <source>
        <strain evidence="8">ChiSjej6B24-2974</strain>
    </source>
</reference>
<evidence type="ECO:0000256" key="3">
    <source>
        <dbReference type="ARBA" id="ARBA00022777"/>
    </source>
</evidence>
<dbReference type="SUPFAM" id="SSF55931">
    <property type="entry name" value="Glutamine synthetase/guanido kinase"/>
    <property type="match status" value="1"/>
</dbReference>
<organism evidence="8 9">
    <name type="scientific">Candidatus Pullichristensenella stercorigallinarum</name>
    <dbReference type="NCBI Taxonomy" id="2840909"/>
    <lineage>
        <taxon>Bacteria</taxon>
        <taxon>Bacillati</taxon>
        <taxon>Bacillota</taxon>
        <taxon>Clostridia</taxon>
        <taxon>Candidatus Pullichristensenella</taxon>
    </lineage>
</organism>
<evidence type="ECO:0000256" key="1">
    <source>
        <dbReference type="ARBA" id="ARBA00022679"/>
    </source>
</evidence>